<organism evidence="1 2">
    <name type="scientific">Candidatus Gottesmanbacteria bacterium RIFCSPHIGHO2_01_FULL_47_48</name>
    <dbReference type="NCBI Taxonomy" id="1798381"/>
    <lineage>
        <taxon>Bacteria</taxon>
        <taxon>Candidatus Gottesmaniibacteriota</taxon>
    </lineage>
</organism>
<reference evidence="1 2" key="1">
    <citation type="journal article" date="2016" name="Nat. Commun.">
        <title>Thousands of microbial genomes shed light on interconnected biogeochemical processes in an aquifer system.</title>
        <authorList>
            <person name="Anantharaman K."/>
            <person name="Brown C.T."/>
            <person name="Hug L.A."/>
            <person name="Sharon I."/>
            <person name="Castelle C.J."/>
            <person name="Probst A.J."/>
            <person name="Thomas B.C."/>
            <person name="Singh A."/>
            <person name="Wilkins M.J."/>
            <person name="Karaoz U."/>
            <person name="Brodie E.L."/>
            <person name="Williams K.H."/>
            <person name="Hubbard S.S."/>
            <person name="Banfield J.F."/>
        </authorList>
    </citation>
    <scope>NUCLEOTIDE SEQUENCE [LARGE SCALE GENOMIC DNA]</scope>
</reference>
<evidence type="ECO:0000313" key="1">
    <source>
        <dbReference type="EMBL" id="OGG18963.1"/>
    </source>
</evidence>
<protein>
    <submittedName>
        <fullName evidence="1">Uncharacterized protein</fullName>
    </submittedName>
</protein>
<name>A0A1F6A2S0_9BACT</name>
<sequence>MEIDSERSIAHLDPNEYIVGTGGQIGPAKSEGIIIRVQVYPENNLMLLQAGAQKIQVEGKQIDDLYRIVKTAQN</sequence>
<dbReference type="Proteomes" id="UP000177871">
    <property type="component" value="Unassembled WGS sequence"/>
</dbReference>
<evidence type="ECO:0000313" key="2">
    <source>
        <dbReference type="Proteomes" id="UP000177871"/>
    </source>
</evidence>
<dbReference type="STRING" id="1798381.A2721_02380"/>
<proteinExistence type="predicted"/>
<accession>A0A1F6A2S0</accession>
<gene>
    <name evidence="1" type="ORF">A2721_02380</name>
</gene>
<dbReference type="EMBL" id="MFJK01000011">
    <property type="protein sequence ID" value="OGG18963.1"/>
    <property type="molecule type" value="Genomic_DNA"/>
</dbReference>
<comment type="caution">
    <text evidence="1">The sequence shown here is derived from an EMBL/GenBank/DDBJ whole genome shotgun (WGS) entry which is preliminary data.</text>
</comment>
<dbReference type="AlphaFoldDB" id="A0A1F6A2S0"/>